<proteinExistence type="predicted"/>
<evidence type="ECO:0000259" key="3">
    <source>
        <dbReference type="Pfam" id="PF00294"/>
    </source>
</evidence>
<dbReference type="Proteomes" id="UP001595906">
    <property type="component" value="Unassembled WGS sequence"/>
</dbReference>
<dbReference type="Gene3D" id="3.40.1190.20">
    <property type="match status" value="1"/>
</dbReference>
<dbReference type="RefSeq" id="WP_379015360.1">
    <property type="nucleotide sequence ID" value="NZ_JBHSDC010000029.1"/>
</dbReference>
<sequence>MLPKFDSRIKILVIGDIMVDHYVYGDCNRISPEAPVPVVEFKSEQFTLGGAGNVLKNIMAFGASVDIISVVGNDSNAVIVFDELINMGISTSGIVKDPNRCTTIKSRILSINHQLIRLDKENIKPIDNSIVQRIINMLESTIHQYSIVLLSDYNKGLLSETLLEKLLKLCHAAKVPTLLDPKGLDFKKYEGISLIKPNKKEATLATGITIDSQESLKQACFKIQAITNCKEVIITMSEEGMAYYTEGILELIPTKALDVIDVTGAGDTVLAALGLSLANNSTLKEACEFANQAAAIVVSKVGSATASLKEIEERFSIQISKFKVNTNE</sequence>
<reference evidence="5" key="1">
    <citation type="journal article" date="2019" name="Int. J. Syst. Evol. Microbiol.">
        <title>The Global Catalogue of Microorganisms (GCM) 10K type strain sequencing project: providing services to taxonomists for standard genome sequencing and annotation.</title>
        <authorList>
            <consortium name="The Broad Institute Genomics Platform"/>
            <consortium name="The Broad Institute Genome Sequencing Center for Infectious Disease"/>
            <person name="Wu L."/>
            <person name="Ma J."/>
        </authorList>
    </citation>
    <scope>NUCLEOTIDE SEQUENCE [LARGE SCALE GENOMIC DNA]</scope>
    <source>
        <strain evidence="5">CECT 8010</strain>
    </source>
</reference>
<dbReference type="PANTHER" id="PTHR46969:SF1">
    <property type="entry name" value="BIFUNCTIONAL PROTEIN HLDE"/>
    <property type="match status" value="1"/>
</dbReference>
<evidence type="ECO:0000313" key="4">
    <source>
        <dbReference type="EMBL" id="MFC4233183.1"/>
    </source>
</evidence>
<protein>
    <submittedName>
        <fullName evidence="4">D-glycero-beta-D-manno-heptose-7-phosphate kinase</fullName>
    </submittedName>
</protein>
<feature type="domain" description="Carbohydrate kinase PfkB" evidence="3">
    <location>
        <begin position="10"/>
        <end position="306"/>
    </location>
</feature>
<dbReference type="EMBL" id="JBHSDC010000029">
    <property type="protein sequence ID" value="MFC4233183.1"/>
    <property type="molecule type" value="Genomic_DNA"/>
</dbReference>
<dbReference type="NCBIfam" id="TIGR02198">
    <property type="entry name" value="rfaE_dom_I"/>
    <property type="match status" value="1"/>
</dbReference>
<organism evidence="4 5">
    <name type="scientific">Parasediminibacterium paludis</name>
    <dbReference type="NCBI Taxonomy" id="908966"/>
    <lineage>
        <taxon>Bacteria</taxon>
        <taxon>Pseudomonadati</taxon>
        <taxon>Bacteroidota</taxon>
        <taxon>Chitinophagia</taxon>
        <taxon>Chitinophagales</taxon>
        <taxon>Chitinophagaceae</taxon>
        <taxon>Parasediminibacterium</taxon>
    </lineage>
</organism>
<keyword evidence="2 4" id="KW-0418">Kinase</keyword>
<name>A0ABV8Q171_9BACT</name>
<evidence type="ECO:0000313" key="5">
    <source>
        <dbReference type="Proteomes" id="UP001595906"/>
    </source>
</evidence>
<dbReference type="SUPFAM" id="SSF53613">
    <property type="entry name" value="Ribokinase-like"/>
    <property type="match status" value="1"/>
</dbReference>
<accession>A0ABV8Q171</accession>
<evidence type="ECO:0000256" key="2">
    <source>
        <dbReference type="ARBA" id="ARBA00022777"/>
    </source>
</evidence>
<evidence type="ECO:0000256" key="1">
    <source>
        <dbReference type="ARBA" id="ARBA00022679"/>
    </source>
</evidence>
<dbReference type="Pfam" id="PF00294">
    <property type="entry name" value="PfkB"/>
    <property type="match status" value="1"/>
</dbReference>
<dbReference type="InterPro" id="IPR011913">
    <property type="entry name" value="RfaE_dom_I"/>
</dbReference>
<dbReference type="InterPro" id="IPR029056">
    <property type="entry name" value="Ribokinase-like"/>
</dbReference>
<keyword evidence="1" id="KW-0808">Transferase</keyword>
<dbReference type="CDD" id="cd01172">
    <property type="entry name" value="RfaE_like"/>
    <property type="match status" value="1"/>
</dbReference>
<keyword evidence="5" id="KW-1185">Reference proteome</keyword>
<gene>
    <name evidence="4" type="primary">rfaE1</name>
    <name evidence="4" type="ORF">ACFOW1_14880</name>
</gene>
<dbReference type="InterPro" id="IPR011611">
    <property type="entry name" value="PfkB_dom"/>
</dbReference>
<dbReference type="PANTHER" id="PTHR46969">
    <property type="entry name" value="BIFUNCTIONAL PROTEIN HLDE"/>
    <property type="match status" value="1"/>
</dbReference>
<comment type="caution">
    <text evidence="4">The sequence shown here is derived from an EMBL/GenBank/DDBJ whole genome shotgun (WGS) entry which is preliminary data.</text>
</comment>
<dbReference type="GO" id="GO:0016301">
    <property type="term" value="F:kinase activity"/>
    <property type="evidence" value="ECO:0007669"/>
    <property type="project" value="UniProtKB-KW"/>
</dbReference>